<proteinExistence type="predicted"/>
<name>A0A7S9QCI9_9RHOB</name>
<evidence type="ECO:0000313" key="3">
    <source>
        <dbReference type="Proteomes" id="UP000594800"/>
    </source>
</evidence>
<dbReference type="CDD" id="cd02440">
    <property type="entry name" value="AdoMet_MTases"/>
    <property type="match status" value="1"/>
</dbReference>
<evidence type="ECO:0000313" key="2">
    <source>
        <dbReference type="EMBL" id="QPH54273.1"/>
    </source>
</evidence>
<dbReference type="InterPro" id="IPR050508">
    <property type="entry name" value="Methyltransf_Superfamily"/>
</dbReference>
<protein>
    <submittedName>
        <fullName evidence="2">Class I SAM-dependent methyltransferase</fullName>
    </submittedName>
</protein>
<dbReference type="Proteomes" id="UP000594800">
    <property type="component" value="Chromosome"/>
</dbReference>
<dbReference type="SUPFAM" id="SSF53335">
    <property type="entry name" value="S-adenosyl-L-methionine-dependent methyltransferases"/>
    <property type="match status" value="1"/>
</dbReference>
<organism evidence="2 3">
    <name type="scientific">Pontivivens ytuae</name>
    <dbReference type="NCBI Taxonomy" id="2789856"/>
    <lineage>
        <taxon>Bacteria</taxon>
        <taxon>Pseudomonadati</taxon>
        <taxon>Pseudomonadota</taxon>
        <taxon>Alphaproteobacteria</taxon>
        <taxon>Rhodobacterales</taxon>
        <taxon>Paracoccaceae</taxon>
        <taxon>Pontivivens</taxon>
    </lineage>
</organism>
<dbReference type="GO" id="GO:0032259">
    <property type="term" value="P:methylation"/>
    <property type="evidence" value="ECO:0007669"/>
    <property type="project" value="UniProtKB-KW"/>
</dbReference>
<dbReference type="EMBL" id="CP064942">
    <property type="protein sequence ID" value="QPH54273.1"/>
    <property type="molecule type" value="Genomic_DNA"/>
</dbReference>
<dbReference type="Gene3D" id="3.40.50.150">
    <property type="entry name" value="Vaccinia Virus protein VP39"/>
    <property type="match status" value="1"/>
</dbReference>
<dbReference type="InterPro" id="IPR029063">
    <property type="entry name" value="SAM-dependent_MTases_sf"/>
</dbReference>
<dbReference type="Pfam" id="PF08241">
    <property type="entry name" value="Methyltransf_11"/>
    <property type="match status" value="1"/>
</dbReference>
<reference evidence="2 3" key="1">
    <citation type="submission" date="2020-11" db="EMBL/GenBank/DDBJ databases">
        <title>Description of Pontivivens ytuae sp. nov. isolated from deep sea sediment of Mariana Trench.</title>
        <authorList>
            <person name="Wang Z."/>
            <person name="Sun Q.-L."/>
            <person name="Xu X.-D."/>
            <person name="Tang Y.-Z."/>
            <person name="Zhang J."/>
        </authorList>
    </citation>
    <scope>NUCLEOTIDE SEQUENCE [LARGE SCALE GENOMIC DNA]</scope>
    <source>
        <strain evidence="2 3">MT2928</strain>
    </source>
</reference>
<keyword evidence="2" id="KW-0489">Methyltransferase</keyword>
<feature type="domain" description="Methyltransferase type 11" evidence="1">
    <location>
        <begin position="53"/>
        <end position="143"/>
    </location>
</feature>
<gene>
    <name evidence="2" type="ORF">I0K15_00395</name>
</gene>
<accession>A0A7S9QCI9</accession>
<evidence type="ECO:0000259" key="1">
    <source>
        <dbReference type="Pfam" id="PF08241"/>
    </source>
</evidence>
<dbReference type="GO" id="GO:0008757">
    <property type="term" value="F:S-adenosylmethionine-dependent methyltransferase activity"/>
    <property type="evidence" value="ECO:0007669"/>
    <property type="project" value="InterPro"/>
</dbReference>
<keyword evidence="3" id="KW-1185">Reference proteome</keyword>
<sequence length="244" mass="27180">MQRLDGGRGAVSWDQSADAWIASQGAHGDFARQYVLDTPMLARVRAFAPRRLLDLGCGEGRFCRRLAGDVEELTGLDPTTTLIARARALGGARFVEGRAERMPFADDSFDMVVSYLTLLDIGEIDAALDEVRRVLRPGGRVLIANLTGFATAANGTCGTWSSRPDGSRDMTVRRYLECRGEMVEWNGVSIENWHRPLSFYMQAFLSRGFTLTHFDEPACTDPAHPKAEAYDNAPYHLMMEWQAR</sequence>
<dbReference type="PANTHER" id="PTHR42912">
    <property type="entry name" value="METHYLTRANSFERASE"/>
    <property type="match status" value="1"/>
</dbReference>
<dbReference type="InterPro" id="IPR013216">
    <property type="entry name" value="Methyltransf_11"/>
</dbReference>
<keyword evidence="2" id="KW-0808">Transferase</keyword>
<dbReference type="KEGG" id="poz:I0K15_00395"/>
<dbReference type="AlphaFoldDB" id="A0A7S9QCI9"/>